<dbReference type="EMBL" id="ABOX02000006">
    <property type="protein sequence ID" value="EEF62054.1"/>
    <property type="molecule type" value="Genomic_DNA"/>
</dbReference>
<comment type="caution">
    <text evidence="1">The sequence shown here is derived from an EMBL/GenBank/DDBJ whole genome shotgun (WGS) entry which is preliminary data.</text>
</comment>
<dbReference type="Proteomes" id="UP000003688">
    <property type="component" value="Unassembled WGS sequence"/>
</dbReference>
<sequence>MPVLLSMEVAFFFWNNFLQVSQDFPESPCALQPASKTNGSVLKQFPSLKPVMA</sequence>
<reference evidence="1 2" key="1">
    <citation type="journal article" date="2011" name="J. Bacteriol.">
        <title>Genome sequence of 'Pedosphaera parvula' Ellin514, an aerobic Verrucomicrobial isolate from pasture soil.</title>
        <authorList>
            <person name="Kant R."/>
            <person name="van Passel M.W."/>
            <person name="Sangwan P."/>
            <person name="Palva A."/>
            <person name="Lucas S."/>
            <person name="Copeland A."/>
            <person name="Lapidus A."/>
            <person name="Glavina Del Rio T."/>
            <person name="Dalin E."/>
            <person name="Tice H."/>
            <person name="Bruce D."/>
            <person name="Goodwin L."/>
            <person name="Pitluck S."/>
            <person name="Chertkov O."/>
            <person name="Larimer F.W."/>
            <person name="Land M.L."/>
            <person name="Hauser L."/>
            <person name="Brettin T.S."/>
            <person name="Detter J.C."/>
            <person name="Han S."/>
            <person name="de Vos W.M."/>
            <person name="Janssen P.H."/>
            <person name="Smidt H."/>
        </authorList>
    </citation>
    <scope>NUCLEOTIDE SEQUENCE [LARGE SCALE GENOMIC DNA]</scope>
    <source>
        <strain evidence="1 2">Ellin514</strain>
    </source>
</reference>
<dbReference type="AlphaFoldDB" id="B9XDA8"/>
<evidence type="ECO:0000313" key="1">
    <source>
        <dbReference type="EMBL" id="EEF62054.1"/>
    </source>
</evidence>
<evidence type="ECO:0000313" key="2">
    <source>
        <dbReference type="Proteomes" id="UP000003688"/>
    </source>
</evidence>
<gene>
    <name evidence="1" type="ORF">Cflav_PD6329</name>
</gene>
<dbReference type="STRING" id="320771.Cflav_PD6329"/>
<keyword evidence="2" id="KW-1185">Reference proteome</keyword>
<name>B9XDA8_PEDPL</name>
<protein>
    <submittedName>
        <fullName evidence="1">Uncharacterized protein</fullName>
    </submittedName>
</protein>
<proteinExistence type="predicted"/>
<accession>B9XDA8</accession>
<organism evidence="1 2">
    <name type="scientific">Pedosphaera parvula (strain Ellin514)</name>
    <dbReference type="NCBI Taxonomy" id="320771"/>
    <lineage>
        <taxon>Bacteria</taxon>
        <taxon>Pseudomonadati</taxon>
        <taxon>Verrucomicrobiota</taxon>
        <taxon>Pedosphaerae</taxon>
        <taxon>Pedosphaerales</taxon>
        <taxon>Pedosphaeraceae</taxon>
        <taxon>Pedosphaera</taxon>
    </lineage>
</organism>